<keyword evidence="2" id="KW-1003">Cell membrane</keyword>
<keyword evidence="8" id="KW-0812">Transmembrane</keyword>
<evidence type="ECO:0000256" key="4">
    <source>
        <dbReference type="ARBA" id="ARBA00022859"/>
    </source>
</evidence>
<dbReference type="PANTHER" id="PTHR19433">
    <property type="entry name" value="T-CELL RECEPTOR ALPHA CHAIN V REGION-RELATED"/>
    <property type="match status" value="1"/>
</dbReference>
<evidence type="ECO:0000256" key="7">
    <source>
        <dbReference type="ARBA" id="ARBA00023180"/>
    </source>
</evidence>
<evidence type="ECO:0000256" key="8">
    <source>
        <dbReference type="SAM" id="Phobius"/>
    </source>
</evidence>
<dbReference type="Pfam" id="PF07686">
    <property type="entry name" value="V-set"/>
    <property type="match status" value="2"/>
</dbReference>
<dbReference type="SMART" id="SM00406">
    <property type="entry name" value="IGv"/>
    <property type="match status" value="2"/>
</dbReference>
<dbReference type="InterPro" id="IPR052051">
    <property type="entry name" value="TCR_complex_component"/>
</dbReference>
<dbReference type="AlphaFoldDB" id="A0A8C6KEB5"/>
<protein>
    <recommendedName>
        <fullName evidence="9">Ig-like domain-containing protein</fullName>
    </recommendedName>
</protein>
<comment type="subcellular location">
    <subcellularLocation>
        <location evidence="1">Cell membrane</location>
    </subcellularLocation>
</comment>
<dbReference type="SUPFAM" id="SSF48726">
    <property type="entry name" value="Immunoglobulin"/>
    <property type="match status" value="2"/>
</dbReference>
<dbReference type="Ensembl" id="ENSNFUT00015004722.1">
    <property type="protein sequence ID" value="ENSNFUP00015004470.1"/>
    <property type="gene ID" value="ENSNFUG00015002254.1"/>
</dbReference>
<dbReference type="Proteomes" id="UP000694548">
    <property type="component" value="Chromosome sgr01"/>
</dbReference>
<dbReference type="GO" id="GO:0009617">
    <property type="term" value="P:response to bacterium"/>
    <property type="evidence" value="ECO:0007669"/>
    <property type="project" value="TreeGrafter"/>
</dbReference>
<keyword evidence="5 8" id="KW-0472">Membrane</keyword>
<dbReference type="CDD" id="cd00099">
    <property type="entry name" value="IgV"/>
    <property type="match status" value="2"/>
</dbReference>
<keyword evidence="4" id="KW-0391">Immunity</keyword>
<evidence type="ECO:0000256" key="3">
    <source>
        <dbReference type="ARBA" id="ARBA00022729"/>
    </source>
</evidence>
<keyword evidence="3" id="KW-0732">Signal</keyword>
<dbReference type="GO" id="GO:0005886">
    <property type="term" value="C:plasma membrane"/>
    <property type="evidence" value="ECO:0007669"/>
    <property type="project" value="UniProtKB-SubCell"/>
</dbReference>
<dbReference type="InterPro" id="IPR013783">
    <property type="entry name" value="Ig-like_fold"/>
</dbReference>
<dbReference type="InterPro" id="IPR003599">
    <property type="entry name" value="Ig_sub"/>
</dbReference>
<sequence length="283" mass="31686">FQNVFITNILFSEEKNTLIRVTTAGLGEAVTLTCSLPDEQKGSSDLHWYKQSTGNTLTLMVKQLTDGKPNYEAGFSASRLKSTYEENVYSLTILQTVQEDEGMYHCSIVDWNKNYWNGTYLSIKGNVIKGSHTTVIQHTVSDLNRPGDPVTLQCSVFSDSDKKTCSEDLRVFWFRAKSDTSYPDMVYSKGTQHNQCEKKSRNRCVSSMNFSTSDPGTYYCAVATCGQIIFGNGTKVAAETADPTSTQLWVTLTCLVISVIANIAFVCCRNQRAACKRLKRKWK</sequence>
<proteinExistence type="predicted"/>
<reference evidence="10" key="2">
    <citation type="submission" date="2025-08" db="UniProtKB">
        <authorList>
            <consortium name="Ensembl"/>
        </authorList>
    </citation>
    <scope>IDENTIFICATION</scope>
</reference>
<reference evidence="10" key="1">
    <citation type="submission" date="2014-08" db="EMBL/GenBank/DDBJ databases">
        <authorList>
            <person name="Senf B."/>
            <person name="Petzold A."/>
            <person name="Downie B.R."/>
            <person name="Koch P."/>
            <person name="Platzer M."/>
        </authorList>
    </citation>
    <scope>NUCLEOTIDE SEQUENCE [LARGE SCALE GENOMIC DNA]</scope>
    <source>
        <strain evidence="10">GRZ</strain>
    </source>
</reference>
<evidence type="ECO:0000256" key="2">
    <source>
        <dbReference type="ARBA" id="ARBA00022475"/>
    </source>
</evidence>
<feature type="domain" description="Ig-like" evidence="9">
    <location>
        <begin position="147"/>
        <end position="222"/>
    </location>
</feature>
<feature type="domain" description="Ig-like" evidence="9">
    <location>
        <begin position="27"/>
        <end position="108"/>
    </location>
</feature>
<organism evidence="10 11">
    <name type="scientific">Nothobranchius furzeri</name>
    <name type="common">Turquoise killifish</name>
    <dbReference type="NCBI Taxonomy" id="105023"/>
    <lineage>
        <taxon>Eukaryota</taxon>
        <taxon>Metazoa</taxon>
        <taxon>Chordata</taxon>
        <taxon>Craniata</taxon>
        <taxon>Vertebrata</taxon>
        <taxon>Euteleostomi</taxon>
        <taxon>Actinopterygii</taxon>
        <taxon>Neopterygii</taxon>
        <taxon>Teleostei</taxon>
        <taxon>Neoteleostei</taxon>
        <taxon>Acanthomorphata</taxon>
        <taxon>Ovalentaria</taxon>
        <taxon>Atherinomorphae</taxon>
        <taxon>Cyprinodontiformes</taxon>
        <taxon>Nothobranchiidae</taxon>
        <taxon>Nothobranchius</taxon>
    </lineage>
</organism>
<evidence type="ECO:0000313" key="10">
    <source>
        <dbReference type="Ensembl" id="ENSNFUP00015004470.1"/>
    </source>
</evidence>
<evidence type="ECO:0000256" key="6">
    <source>
        <dbReference type="ARBA" id="ARBA00023157"/>
    </source>
</evidence>
<evidence type="ECO:0000256" key="5">
    <source>
        <dbReference type="ARBA" id="ARBA00023136"/>
    </source>
</evidence>
<dbReference type="InterPro" id="IPR013106">
    <property type="entry name" value="Ig_V-set"/>
</dbReference>
<dbReference type="Gene3D" id="2.60.40.10">
    <property type="entry name" value="Immunoglobulins"/>
    <property type="match status" value="2"/>
</dbReference>
<evidence type="ECO:0000256" key="1">
    <source>
        <dbReference type="ARBA" id="ARBA00004236"/>
    </source>
</evidence>
<reference evidence="10" key="3">
    <citation type="submission" date="2025-09" db="UniProtKB">
        <authorList>
            <consortium name="Ensembl"/>
        </authorList>
    </citation>
    <scope>IDENTIFICATION</scope>
</reference>
<evidence type="ECO:0000259" key="9">
    <source>
        <dbReference type="PROSITE" id="PS50835"/>
    </source>
</evidence>
<keyword evidence="11" id="KW-1185">Reference proteome</keyword>
<dbReference type="PROSITE" id="PS50835">
    <property type="entry name" value="IG_LIKE"/>
    <property type="match status" value="2"/>
</dbReference>
<dbReference type="InterPro" id="IPR007110">
    <property type="entry name" value="Ig-like_dom"/>
</dbReference>
<keyword evidence="8" id="KW-1133">Transmembrane helix</keyword>
<name>A0A8C6KEB5_NOTFU</name>
<dbReference type="SMART" id="SM00409">
    <property type="entry name" value="IG"/>
    <property type="match status" value="2"/>
</dbReference>
<evidence type="ECO:0000313" key="11">
    <source>
        <dbReference type="Proteomes" id="UP000694548"/>
    </source>
</evidence>
<keyword evidence="7" id="KW-0325">Glycoprotein</keyword>
<keyword evidence="6" id="KW-1015">Disulfide bond</keyword>
<feature type="transmembrane region" description="Helical" evidence="8">
    <location>
        <begin position="248"/>
        <end position="268"/>
    </location>
</feature>
<accession>A0A8C6KEB5</accession>
<dbReference type="InterPro" id="IPR036179">
    <property type="entry name" value="Ig-like_dom_sf"/>
</dbReference>
<dbReference type="GeneTree" id="ENSGT01030000234530"/>
<dbReference type="GO" id="GO:0002376">
    <property type="term" value="P:immune system process"/>
    <property type="evidence" value="ECO:0007669"/>
    <property type="project" value="UniProtKB-KW"/>
</dbReference>